<reference evidence="11 12" key="2">
    <citation type="submission" date="2018-11" db="EMBL/GenBank/DDBJ databases">
        <authorList>
            <consortium name="Pathogen Informatics"/>
        </authorList>
    </citation>
    <scope>NUCLEOTIDE SEQUENCE [LARGE SCALE GENOMIC DNA]</scope>
</reference>
<organism evidence="13">
    <name type="scientific">Thelazia callipaeda</name>
    <name type="common">Oriental eyeworm</name>
    <name type="synonym">Parasitic nematode</name>
    <dbReference type="NCBI Taxonomy" id="103827"/>
    <lineage>
        <taxon>Eukaryota</taxon>
        <taxon>Metazoa</taxon>
        <taxon>Ecdysozoa</taxon>
        <taxon>Nematoda</taxon>
        <taxon>Chromadorea</taxon>
        <taxon>Rhabditida</taxon>
        <taxon>Spirurina</taxon>
        <taxon>Spiruromorpha</taxon>
        <taxon>Thelazioidea</taxon>
        <taxon>Thelaziidae</taxon>
        <taxon>Thelazia</taxon>
    </lineage>
</organism>
<dbReference type="InterPro" id="IPR027469">
    <property type="entry name" value="Cation_efflux_TMD_sf"/>
</dbReference>
<evidence type="ECO:0000256" key="2">
    <source>
        <dbReference type="ARBA" id="ARBA00008873"/>
    </source>
</evidence>
<reference evidence="13" key="1">
    <citation type="submission" date="2017-02" db="UniProtKB">
        <authorList>
            <consortium name="WormBaseParasite"/>
        </authorList>
    </citation>
    <scope>IDENTIFICATION</scope>
</reference>
<dbReference type="GO" id="GO:0010312">
    <property type="term" value="P:detoxification of zinc ion"/>
    <property type="evidence" value="ECO:0007669"/>
    <property type="project" value="TreeGrafter"/>
</dbReference>
<evidence type="ECO:0000256" key="3">
    <source>
        <dbReference type="ARBA" id="ARBA00022448"/>
    </source>
</evidence>
<dbReference type="WBParaSite" id="TCLT_0000914301-mRNA-1">
    <property type="protein sequence ID" value="TCLT_0000914301-mRNA-1"/>
    <property type="gene ID" value="TCLT_0000914301"/>
</dbReference>
<dbReference type="AlphaFoldDB" id="A0A0N5D7T3"/>
<accession>A0A0N5D7T3</accession>
<feature type="transmembrane region" description="Helical" evidence="8">
    <location>
        <begin position="44"/>
        <end position="68"/>
    </location>
</feature>
<evidence type="ECO:0000259" key="10">
    <source>
        <dbReference type="Pfam" id="PF16916"/>
    </source>
</evidence>
<proteinExistence type="inferred from homology"/>
<keyword evidence="3" id="KW-0813">Transport</keyword>
<evidence type="ECO:0000313" key="12">
    <source>
        <dbReference type="Proteomes" id="UP000276776"/>
    </source>
</evidence>
<gene>
    <name evidence="11" type="ORF">TCLT_LOCUS9132</name>
</gene>
<dbReference type="STRING" id="103827.A0A0N5D7T3"/>
<evidence type="ECO:0000256" key="4">
    <source>
        <dbReference type="ARBA" id="ARBA00022692"/>
    </source>
</evidence>
<evidence type="ECO:0000256" key="5">
    <source>
        <dbReference type="ARBA" id="ARBA00022833"/>
    </source>
</evidence>
<dbReference type="Proteomes" id="UP000276776">
    <property type="component" value="Unassembled WGS sequence"/>
</dbReference>
<dbReference type="GO" id="GO:0005385">
    <property type="term" value="F:zinc ion transmembrane transporter activity"/>
    <property type="evidence" value="ECO:0007669"/>
    <property type="project" value="TreeGrafter"/>
</dbReference>
<dbReference type="Gene3D" id="1.20.1510.10">
    <property type="entry name" value="Cation efflux protein transmembrane domain"/>
    <property type="match status" value="1"/>
</dbReference>
<keyword evidence="12" id="KW-1185">Reference proteome</keyword>
<dbReference type="Pfam" id="PF01545">
    <property type="entry name" value="Cation_efflux"/>
    <property type="match status" value="1"/>
</dbReference>
<evidence type="ECO:0000256" key="1">
    <source>
        <dbReference type="ARBA" id="ARBA00004141"/>
    </source>
</evidence>
<dbReference type="OrthoDB" id="29444at2759"/>
<feature type="domain" description="Cation efflux protein cytoplasmic" evidence="10">
    <location>
        <begin position="87"/>
        <end position="144"/>
    </location>
</feature>
<keyword evidence="5" id="KW-0862">Zinc</keyword>
<evidence type="ECO:0000256" key="7">
    <source>
        <dbReference type="ARBA" id="ARBA00023136"/>
    </source>
</evidence>
<dbReference type="InterPro" id="IPR058533">
    <property type="entry name" value="Cation_efflux_TM"/>
</dbReference>
<comment type="similarity">
    <text evidence="2">Belongs to the cation diffusion facilitator (CDF) transporter (TC 2.A.4) family. SLC30A subfamily.</text>
</comment>
<name>A0A0N5D7T3_THECL</name>
<dbReference type="Pfam" id="PF16916">
    <property type="entry name" value="ZT_dimer"/>
    <property type="match status" value="1"/>
</dbReference>
<keyword evidence="4 8" id="KW-0812">Transmembrane</keyword>
<feature type="domain" description="Cation efflux protein transmembrane" evidence="9">
    <location>
        <begin position="31"/>
        <end position="86"/>
    </location>
</feature>
<dbReference type="PANTHER" id="PTHR45820:SF4">
    <property type="entry name" value="ZINC TRANSPORTER 63C, ISOFORM F"/>
    <property type="match status" value="1"/>
</dbReference>
<evidence type="ECO:0000256" key="8">
    <source>
        <dbReference type="SAM" id="Phobius"/>
    </source>
</evidence>
<sequence>MAMANLQEVNPGNASLVSQIHVQVDKRKEKHGKDLSEQLNMKGVFLHVLSDAIGSVIVIITALASWLLPGQKVLKLYLDPILSLIMIEGVEAIHEFHVWRLVGERIIATVHIKFSDLRAYLAAADKIRTLFHNNCIHSTTIQPEFSEMANALGNNGTHCALACPPENCRRNNVTCCKNITESSSSSNLDSVACL</sequence>
<comment type="subcellular location">
    <subcellularLocation>
        <location evidence="1">Membrane</location>
        <topology evidence="1">Multi-pass membrane protein</topology>
    </subcellularLocation>
</comment>
<keyword evidence="6 8" id="KW-1133">Transmembrane helix</keyword>
<keyword evidence="7 8" id="KW-0472">Membrane</keyword>
<evidence type="ECO:0000259" key="9">
    <source>
        <dbReference type="Pfam" id="PF01545"/>
    </source>
</evidence>
<dbReference type="SUPFAM" id="SSF161111">
    <property type="entry name" value="Cation efflux protein transmembrane domain-like"/>
    <property type="match status" value="1"/>
</dbReference>
<evidence type="ECO:0000256" key="6">
    <source>
        <dbReference type="ARBA" id="ARBA00022989"/>
    </source>
</evidence>
<dbReference type="EMBL" id="UYYF01004737">
    <property type="protein sequence ID" value="VDN06742.1"/>
    <property type="molecule type" value="Genomic_DNA"/>
</dbReference>
<dbReference type="GO" id="GO:0016020">
    <property type="term" value="C:membrane"/>
    <property type="evidence" value="ECO:0007669"/>
    <property type="project" value="UniProtKB-SubCell"/>
</dbReference>
<dbReference type="PANTHER" id="PTHR45820">
    <property type="entry name" value="FI23527P1"/>
    <property type="match status" value="1"/>
</dbReference>
<protein>
    <submittedName>
        <fullName evidence="13">Zinc transporter 1</fullName>
    </submittedName>
</protein>
<evidence type="ECO:0000313" key="11">
    <source>
        <dbReference type="EMBL" id="VDN06742.1"/>
    </source>
</evidence>
<dbReference type="GO" id="GO:0006882">
    <property type="term" value="P:intracellular zinc ion homeostasis"/>
    <property type="evidence" value="ECO:0007669"/>
    <property type="project" value="TreeGrafter"/>
</dbReference>
<evidence type="ECO:0000313" key="13">
    <source>
        <dbReference type="WBParaSite" id="TCLT_0000914301-mRNA-1"/>
    </source>
</evidence>
<dbReference type="InterPro" id="IPR027470">
    <property type="entry name" value="Cation_efflux_CTD"/>
</dbReference>